<dbReference type="EMBL" id="CP000390">
    <property type="protein sequence ID" value="ABG63280.1"/>
    <property type="molecule type" value="Genomic_DNA"/>
</dbReference>
<dbReference type="Pfam" id="PF11367">
    <property type="entry name" value="Tail_completion_gp17"/>
    <property type="match status" value="1"/>
</dbReference>
<proteinExistence type="predicted"/>
<name>Q11H45_CHESB</name>
<dbReference type="InterPro" id="IPR053745">
    <property type="entry name" value="Viral_Tail_Comp_sf"/>
</dbReference>
<accession>Q11H45</accession>
<dbReference type="HOGENOM" id="CLU_126531_1_0_5"/>
<sequence length="139" mass="14631">MGEVMEPSYTLTVAIHARLVASSAVTSLVPATSIGDHNGLPTTFPCVIIGEGQTLPDDGISRNRHEVFADLHIWQTELGLTGAKNIAGAIRAALSDGPLTATGLHVVGLQIASTRFLRDPDGKHSHGVMSIRARVMEVA</sequence>
<dbReference type="AlphaFoldDB" id="Q11H45"/>
<dbReference type="eggNOG" id="ENOG5031NKU">
    <property type="taxonomic scope" value="Bacteria"/>
</dbReference>
<evidence type="ECO:0008006" key="2">
    <source>
        <dbReference type="Google" id="ProtNLM"/>
    </source>
</evidence>
<reference evidence="1" key="1">
    <citation type="submission" date="2006-06" db="EMBL/GenBank/DDBJ databases">
        <title>Complete sequence of chromosome of Chelativorans sp. BNC1.</title>
        <authorList>
            <consortium name="US DOE Joint Genome Institute"/>
            <person name="Copeland A."/>
            <person name="Lucas S."/>
            <person name="Lapidus A."/>
            <person name="Barry K."/>
            <person name="Detter J.C."/>
            <person name="Glavina del Rio T."/>
            <person name="Hammon N."/>
            <person name="Israni S."/>
            <person name="Dalin E."/>
            <person name="Tice H."/>
            <person name="Pitluck S."/>
            <person name="Chertkov O."/>
            <person name="Brettin T."/>
            <person name="Bruce D."/>
            <person name="Han C."/>
            <person name="Tapia R."/>
            <person name="Gilna P."/>
            <person name="Schmutz J."/>
            <person name="Larimer F."/>
            <person name="Land M."/>
            <person name="Hauser L."/>
            <person name="Kyrpides N."/>
            <person name="Mikhailova N."/>
            <person name="Richardson P."/>
        </authorList>
    </citation>
    <scope>NUCLEOTIDE SEQUENCE</scope>
    <source>
        <strain evidence="1">BNC1</strain>
    </source>
</reference>
<gene>
    <name evidence="1" type="ordered locus">Meso_1887</name>
</gene>
<dbReference type="KEGG" id="mes:Meso_1887"/>
<organism evidence="1">
    <name type="scientific">Chelativorans sp. (strain BNC1)</name>
    <dbReference type="NCBI Taxonomy" id="266779"/>
    <lineage>
        <taxon>Bacteria</taxon>
        <taxon>Pseudomonadati</taxon>
        <taxon>Pseudomonadota</taxon>
        <taxon>Alphaproteobacteria</taxon>
        <taxon>Hyphomicrobiales</taxon>
        <taxon>Phyllobacteriaceae</taxon>
        <taxon>Chelativorans</taxon>
    </lineage>
</organism>
<dbReference type="Gene3D" id="3.30.2000.30">
    <property type="match status" value="1"/>
</dbReference>
<dbReference type="STRING" id="266779.Meso_1887"/>
<protein>
    <recommendedName>
        <fullName evidence="2">DUF3168 domain-containing protein</fullName>
    </recommendedName>
</protein>
<evidence type="ECO:0000313" key="1">
    <source>
        <dbReference type="EMBL" id="ABG63280.1"/>
    </source>
</evidence>
<dbReference type="InterPro" id="IPR021508">
    <property type="entry name" value="Gp17-like"/>
</dbReference>